<feature type="signal peptide" evidence="2">
    <location>
        <begin position="1"/>
        <end position="29"/>
    </location>
</feature>
<feature type="region of interest" description="Disordered" evidence="1">
    <location>
        <begin position="94"/>
        <end position="201"/>
    </location>
</feature>
<proteinExistence type="predicted"/>
<organism evidence="3 4">
    <name type="scientific">Chrysochloris asiatica</name>
    <name type="common">Cape golden mole</name>
    <dbReference type="NCBI Taxonomy" id="185453"/>
    <lineage>
        <taxon>Eukaryota</taxon>
        <taxon>Metazoa</taxon>
        <taxon>Chordata</taxon>
        <taxon>Craniata</taxon>
        <taxon>Vertebrata</taxon>
        <taxon>Euteleostomi</taxon>
        <taxon>Mammalia</taxon>
        <taxon>Eutheria</taxon>
        <taxon>Afrotheria</taxon>
        <taxon>Chrysochloridae</taxon>
        <taxon>Chrysochlorinae</taxon>
        <taxon>Chrysochloris</taxon>
    </lineage>
</organism>
<feature type="chain" id="PRO_5038714908" evidence="2">
    <location>
        <begin position="30"/>
        <end position="201"/>
    </location>
</feature>
<dbReference type="OrthoDB" id="9838476at2759"/>
<gene>
    <name evidence="4" type="primary">LOC102822937</name>
</gene>
<sequence length="201" mass="22588">MAQTAYCLHFTSTFGGCLLILLALWEAGATTVLQKTGESTTPDPLFLLTPGLIYNTHLDHTSRSPPGNYKSTETHKLKYHCNTTNHLKPIHEPIETPQTAEHKNSKTHYRVPTTSEQKLKNQENDSVIRNGRSVDHSDATKNNNRSSDAKNPDAFYLTRTHVPWTQNTENKDPEDDGGPNSYPVYLMEQQTLGKDQIPSSR</sequence>
<evidence type="ECO:0000256" key="1">
    <source>
        <dbReference type="SAM" id="MobiDB-lite"/>
    </source>
</evidence>
<dbReference type="PANTHER" id="PTHR22094:SF0">
    <property type="entry name" value="MUCIN-LIKE PROTEIN 3"/>
    <property type="match status" value="1"/>
</dbReference>
<evidence type="ECO:0000256" key="2">
    <source>
        <dbReference type="SAM" id="SignalP"/>
    </source>
</evidence>
<dbReference type="AlphaFoldDB" id="A0A9B0U4G7"/>
<dbReference type="GeneID" id="102822937"/>
<keyword evidence="2" id="KW-0732">Signal</keyword>
<dbReference type="Proteomes" id="UP000504623">
    <property type="component" value="Unplaced"/>
</dbReference>
<dbReference type="InterPro" id="IPR026623">
    <property type="entry name" value="MUCL3"/>
</dbReference>
<accession>A0A9B0U4G7</accession>
<name>A0A9B0U4G7_CHRAS</name>
<evidence type="ECO:0000313" key="4">
    <source>
        <dbReference type="RefSeq" id="XP_006875742.1"/>
    </source>
</evidence>
<keyword evidence="3" id="KW-1185">Reference proteome</keyword>
<feature type="compositionally biased region" description="Polar residues" evidence="1">
    <location>
        <begin position="188"/>
        <end position="201"/>
    </location>
</feature>
<evidence type="ECO:0000313" key="3">
    <source>
        <dbReference type="Proteomes" id="UP000504623"/>
    </source>
</evidence>
<protein>
    <submittedName>
        <fullName evidence="4">Diffuse panbronchiolitis critical region protein 1-like</fullName>
    </submittedName>
</protein>
<feature type="compositionally biased region" description="Basic and acidic residues" evidence="1">
    <location>
        <begin position="94"/>
        <end position="104"/>
    </location>
</feature>
<dbReference type="RefSeq" id="XP_006875742.1">
    <property type="nucleotide sequence ID" value="XM_006875680.1"/>
</dbReference>
<reference evidence="4" key="1">
    <citation type="submission" date="2025-08" db="UniProtKB">
        <authorList>
            <consortium name="RefSeq"/>
        </authorList>
    </citation>
    <scope>IDENTIFICATION</scope>
    <source>
        <tissue evidence="4">Spleen</tissue>
    </source>
</reference>
<dbReference type="PANTHER" id="PTHR22094">
    <property type="entry name" value="DIFFUSE PANBRONCHIOLITIS CRITICAL REGION GENE 1"/>
    <property type="match status" value="1"/>
</dbReference>